<dbReference type="Proteomes" id="UP000799439">
    <property type="component" value="Unassembled WGS sequence"/>
</dbReference>
<proteinExistence type="predicted"/>
<sequence>MQGRLPNHSGDTLPHCTFTKLAFFSISESLQQCLPPLRSIKHSYYNSHSIVSQTHRSYWAAKACGEKIRGKLHCQWPFSALRLTSPHSSILHFSLTALSHSVLRSHFTPASPGHCSVATTKWHNTRPSPRHAGHPPLRDDNTTIRCPSPAPANCPDNSERLSLKIW</sequence>
<evidence type="ECO:0000313" key="3">
    <source>
        <dbReference type="Proteomes" id="UP000799439"/>
    </source>
</evidence>
<reference evidence="2" key="1">
    <citation type="journal article" date="2020" name="Stud. Mycol.">
        <title>101 Dothideomycetes genomes: a test case for predicting lifestyles and emergence of pathogens.</title>
        <authorList>
            <person name="Haridas S."/>
            <person name="Albert R."/>
            <person name="Binder M."/>
            <person name="Bloem J."/>
            <person name="Labutti K."/>
            <person name="Salamov A."/>
            <person name="Andreopoulos B."/>
            <person name="Baker S."/>
            <person name="Barry K."/>
            <person name="Bills G."/>
            <person name="Bluhm B."/>
            <person name="Cannon C."/>
            <person name="Castanera R."/>
            <person name="Culley D."/>
            <person name="Daum C."/>
            <person name="Ezra D."/>
            <person name="Gonzalez J."/>
            <person name="Henrissat B."/>
            <person name="Kuo A."/>
            <person name="Liang C."/>
            <person name="Lipzen A."/>
            <person name="Lutzoni F."/>
            <person name="Magnuson J."/>
            <person name="Mondo S."/>
            <person name="Nolan M."/>
            <person name="Ohm R."/>
            <person name="Pangilinan J."/>
            <person name="Park H.-J."/>
            <person name="Ramirez L."/>
            <person name="Alfaro M."/>
            <person name="Sun H."/>
            <person name="Tritt A."/>
            <person name="Yoshinaga Y."/>
            <person name="Zwiers L.-H."/>
            <person name="Turgeon B."/>
            <person name="Goodwin S."/>
            <person name="Spatafora J."/>
            <person name="Crous P."/>
            <person name="Grigoriev I."/>
        </authorList>
    </citation>
    <scope>NUCLEOTIDE SEQUENCE</scope>
    <source>
        <strain evidence="2">CBS 260.36</strain>
    </source>
</reference>
<dbReference type="EMBL" id="ML996088">
    <property type="protein sequence ID" value="KAF2151273.1"/>
    <property type="molecule type" value="Genomic_DNA"/>
</dbReference>
<evidence type="ECO:0000256" key="1">
    <source>
        <dbReference type="SAM" id="MobiDB-lite"/>
    </source>
</evidence>
<keyword evidence="3" id="KW-1185">Reference proteome</keyword>
<gene>
    <name evidence="2" type="ORF">K461DRAFT_170277</name>
</gene>
<name>A0A9P4MFL1_9PEZI</name>
<comment type="caution">
    <text evidence="2">The sequence shown here is derived from an EMBL/GenBank/DDBJ whole genome shotgun (WGS) entry which is preliminary data.</text>
</comment>
<feature type="compositionally biased region" description="Polar residues" evidence="1">
    <location>
        <begin position="118"/>
        <end position="127"/>
    </location>
</feature>
<protein>
    <submittedName>
        <fullName evidence="2">Uncharacterized protein</fullName>
    </submittedName>
</protein>
<evidence type="ECO:0000313" key="2">
    <source>
        <dbReference type="EMBL" id="KAF2151273.1"/>
    </source>
</evidence>
<accession>A0A9P4MFL1</accession>
<dbReference type="AlphaFoldDB" id="A0A9P4MFL1"/>
<organism evidence="2 3">
    <name type="scientific">Myriangium duriaei CBS 260.36</name>
    <dbReference type="NCBI Taxonomy" id="1168546"/>
    <lineage>
        <taxon>Eukaryota</taxon>
        <taxon>Fungi</taxon>
        <taxon>Dikarya</taxon>
        <taxon>Ascomycota</taxon>
        <taxon>Pezizomycotina</taxon>
        <taxon>Dothideomycetes</taxon>
        <taxon>Dothideomycetidae</taxon>
        <taxon>Myriangiales</taxon>
        <taxon>Myriangiaceae</taxon>
        <taxon>Myriangium</taxon>
    </lineage>
</organism>
<feature type="region of interest" description="Disordered" evidence="1">
    <location>
        <begin position="118"/>
        <end position="143"/>
    </location>
</feature>